<dbReference type="EMBL" id="JARKIE010000049">
    <property type="protein sequence ID" value="KAJ7692847.1"/>
    <property type="molecule type" value="Genomic_DNA"/>
</dbReference>
<sequence length="379" mass="42210">MSPIRQQFSIRGDGCVRKLLESTLLYGQNFTDARSELNIGRGARCTAAIIHPGFDMLHAAARDLGSLIRIQVASVKNSSLSARAVRGSTPRAGYFLRAVSSESQSHPLEILYPFSLGRLNIGHGARYTAAAIRRKRKLASRRPGFDSPRPSWGLRLAILLYMYSRERTASSESESYPPEILLYPRERVCPKTCEYWFKLNPEQLNIGCGARCTAPTICFYTFAPPHSIPVELSPFVPVADNSGLIACAENSAFPPPKQNEGDVEILTAWRTVVSSPAGTYLRCDPKLAHWQEMDLTYLCSGFTSKAWCDGTMVVIEPEDLRTITDEFTVGRPTAGSKHCGERQDGHSPPSRKYGFLKQSSRQEHLATLDYQRTYLRLSV</sequence>
<keyword evidence="3" id="KW-1185">Reference proteome</keyword>
<protein>
    <submittedName>
        <fullName evidence="2">Uncharacterized protein</fullName>
    </submittedName>
</protein>
<dbReference type="Proteomes" id="UP001221757">
    <property type="component" value="Unassembled WGS sequence"/>
</dbReference>
<dbReference type="InterPro" id="IPR023167">
    <property type="entry name" value="Yap1_redox_dom_sf"/>
</dbReference>
<dbReference type="AlphaFoldDB" id="A0AAD7GIR4"/>
<feature type="region of interest" description="Disordered" evidence="1">
    <location>
        <begin position="331"/>
        <end position="351"/>
    </location>
</feature>
<gene>
    <name evidence="2" type="ORF">B0H17DRAFT_1280593</name>
</gene>
<dbReference type="Gene3D" id="1.10.238.100">
    <property type="entry name" value="YAP1 redox domain. Chain B"/>
    <property type="match status" value="1"/>
</dbReference>
<organism evidence="2 3">
    <name type="scientific">Mycena rosella</name>
    <name type="common">Pink bonnet</name>
    <name type="synonym">Agaricus rosellus</name>
    <dbReference type="NCBI Taxonomy" id="1033263"/>
    <lineage>
        <taxon>Eukaryota</taxon>
        <taxon>Fungi</taxon>
        <taxon>Dikarya</taxon>
        <taxon>Basidiomycota</taxon>
        <taxon>Agaricomycotina</taxon>
        <taxon>Agaricomycetes</taxon>
        <taxon>Agaricomycetidae</taxon>
        <taxon>Agaricales</taxon>
        <taxon>Marasmiineae</taxon>
        <taxon>Mycenaceae</taxon>
        <taxon>Mycena</taxon>
    </lineage>
</organism>
<evidence type="ECO:0000256" key="1">
    <source>
        <dbReference type="SAM" id="MobiDB-lite"/>
    </source>
</evidence>
<accession>A0AAD7GIR4</accession>
<comment type="caution">
    <text evidence="2">The sequence shown here is derived from an EMBL/GenBank/DDBJ whole genome shotgun (WGS) entry which is preliminary data.</text>
</comment>
<dbReference type="SUPFAM" id="SSF111430">
    <property type="entry name" value="YAP1 redox domain"/>
    <property type="match status" value="1"/>
</dbReference>
<reference evidence="2" key="1">
    <citation type="submission" date="2023-03" db="EMBL/GenBank/DDBJ databases">
        <title>Massive genome expansion in bonnet fungi (Mycena s.s.) driven by repeated elements and novel gene families across ecological guilds.</title>
        <authorList>
            <consortium name="Lawrence Berkeley National Laboratory"/>
            <person name="Harder C.B."/>
            <person name="Miyauchi S."/>
            <person name="Viragh M."/>
            <person name="Kuo A."/>
            <person name="Thoen E."/>
            <person name="Andreopoulos B."/>
            <person name="Lu D."/>
            <person name="Skrede I."/>
            <person name="Drula E."/>
            <person name="Henrissat B."/>
            <person name="Morin E."/>
            <person name="Kohler A."/>
            <person name="Barry K."/>
            <person name="LaButti K."/>
            <person name="Morin E."/>
            <person name="Salamov A."/>
            <person name="Lipzen A."/>
            <person name="Mereny Z."/>
            <person name="Hegedus B."/>
            <person name="Baldrian P."/>
            <person name="Stursova M."/>
            <person name="Weitz H."/>
            <person name="Taylor A."/>
            <person name="Grigoriev I.V."/>
            <person name="Nagy L.G."/>
            <person name="Martin F."/>
            <person name="Kauserud H."/>
        </authorList>
    </citation>
    <scope>NUCLEOTIDE SEQUENCE</scope>
    <source>
        <strain evidence="2">CBHHK067</strain>
    </source>
</reference>
<evidence type="ECO:0000313" key="2">
    <source>
        <dbReference type="EMBL" id="KAJ7692847.1"/>
    </source>
</evidence>
<evidence type="ECO:0000313" key="3">
    <source>
        <dbReference type="Proteomes" id="UP001221757"/>
    </source>
</evidence>
<proteinExistence type="predicted"/>
<name>A0AAD7GIR4_MYCRO</name>